<name>A0A0F9E4U2_9ZZZZ</name>
<evidence type="ECO:0000256" key="2">
    <source>
        <dbReference type="ARBA" id="ARBA00022692"/>
    </source>
</evidence>
<sequence length="278" mass="29607">AWTEDSLVDSGLSDDEKELLVEVPETTGDLLLLGVGGGIVLVPAFFYALQSLGYDGPQLMQICLATSLATIIVTSARSVHAHNKKDAVDWDILRSWAPGIMLGAVLGVLLVSQLRTVTLQAIFGGLALIVGLYLGFGRSEWRLGETMPRGIKRAILSPLVGFLSVLMGIGGGSFGVPLMTLHGRPIHRAVATAAGFGLLIAVPSVIAFLFVDIDQNRPPFTVGAVNLVAFGTVITMTLITAPWGVRLAHAMDPKPLKRIFAVFLVLVAMNMLRKALWG</sequence>
<dbReference type="Pfam" id="PF01925">
    <property type="entry name" value="TauE"/>
    <property type="match status" value="1"/>
</dbReference>
<dbReference type="GO" id="GO:0016020">
    <property type="term" value="C:membrane"/>
    <property type="evidence" value="ECO:0007669"/>
    <property type="project" value="UniProtKB-SubCell"/>
</dbReference>
<keyword evidence="3 5" id="KW-1133">Transmembrane helix</keyword>
<dbReference type="AlphaFoldDB" id="A0A0F9E4U2"/>
<feature type="transmembrane region" description="Helical" evidence="5">
    <location>
        <begin position="92"/>
        <end position="111"/>
    </location>
</feature>
<feature type="transmembrane region" description="Helical" evidence="5">
    <location>
        <begin position="117"/>
        <end position="136"/>
    </location>
</feature>
<comment type="caution">
    <text evidence="6">The sequence shown here is derived from an EMBL/GenBank/DDBJ whole genome shotgun (WGS) entry which is preliminary data.</text>
</comment>
<evidence type="ECO:0000313" key="6">
    <source>
        <dbReference type="EMBL" id="KKL69034.1"/>
    </source>
</evidence>
<keyword evidence="2 5" id="KW-0812">Transmembrane</keyword>
<evidence type="ECO:0008006" key="7">
    <source>
        <dbReference type="Google" id="ProtNLM"/>
    </source>
</evidence>
<feature type="transmembrane region" description="Helical" evidence="5">
    <location>
        <begin position="59"/>
        <end position="80"/>
    </location>
</feature>
<feature type="transmembrane region" description="Helical" evidence="5">
    <location>
        <begin position="30"/>
        <end position="47"/>
    </location>
</feature>
<dbReference type="InterPro" id="IPR002781">
    <property type="entry name" value="TM_pro_TauE-like"/>
</dbReference>
<organism evidence="6">
    <name type="scientific">marine sediment metagenome</name>
    <dbReference type="NCBI Taxonomy" id="412755"/>
    <lineage>
        <taxon>unclassified sequences</taxon>
        <taxon>metagenomes</taxon>
        <taxon>ecological metagenomes</taxon>
    </lineage>
</organism>
<comment type="subcellular location">
    <subcellularLocation>
        <location evidence="1">Membrane</location>
        <topology evidence="1">Multi-pass membrane protein</topology>
    </subcellularLocation>
</comment>
<dbReference type="PANTHER" id="PTHR43483">
    <property type="entry name" value="MEMBRANE TRANSPORTER PROTEIN HI_0806-RELATED"/>
    <property type="match status" value="1"/>
</dbReference>
<feature type="transmembrane region" description="Helical" evidence="5">
    <location>
        <begin position="190"/>
        <end position="211"/>
    </location>
</feature>
<proteinExistence type="predicted"/>
<protein>
    <recommendedName>
        <fullName evidence="7">Membrane transporter protein</fullName>
    </recommendedName>
</protein>
<reference evidence="6" key="1">
    <citation type="journal article" date="2015" name="Nature">
        <title>Complex archaea that bridge the gap between prokaryotes and eukaryotes.</title>
        <authorList>
            <person name="Spang A."/>
            <person name="Saw J.H."/>
            <person name="Jorgensen S.L."/>
            <person name="Zaremba-Niedzwiedzka K."/>
            <person name="Martijn J."/>
            <person name="Lind A.E."/>
            <person name="van Eijk R."/>
            <person name="Schleper C."/>
            <person name="Guy L."/>
            <person name="Ettema T.J."/>
        </authorList>
    </citation>
    <scope>NUCLEOTIDE SEQUENCE</scope>
</reference>
<evidence type="ECO:0000256" key="4">
    <source>
        <dbReference type="ARBA" id="ARBA00023136"/>
    </source>
</evidence>
<dbReference type="EMBL" id="LAZR01026346">
    <property type="protein sequence ID" value="KKL69034.1"/>
    <property type="molecule type" value="Genomic_DNA"/>
</dbReference>
<evidence type="ECO:0000256" key="3">
    <source>
        <dbReference type="ARBA" id="ARBA00022989"/>
    </source>
</evidence>
<dbReference type="PANTHER" id="PTHR43483:SF3">
    <property type="entry name" value="MEMBRANE TRANSPORTER PROTEIN HI_0806-RELATED"/>
    <property type="match status" value="1"/>
</dbReference>
<feature type="transmembrane region" description="Helical" evidence="5">
    <location>
        <begin position="255"/>
        <end position="272"/>
    </location>
</feature>
<feature type="transmembrane region" description="Helical" evidence="5">
    <location>
        <begin position="223"/>
        <end position="243"/>
    </location>
</feature>
<feature type="transmembrane region" description="Helical" evidence="5">
    <location>
        <begin position="156"/>
        <end position="178"/>
    </location>
</feature>
<feature type="non-terminal residue" evidence="6">
    <location>
        <position position="1"/>
    </location>
</feature>
<evidence type="ECO:0000256" key="1">
    <source>
        <dbReference type="ARBA" id="ARBA00004141"/>
    </source>
</evidence>
<gene>
    <name evidence="6" type="ORF">LCGC14_2119020</name>
</gene>
<evidence type="ECO:0000256" key="5">
    <source>
        <dbReference type="SAM" id="Phobius"/>
    </source>
</evidence>
<keyword evidence="4 5" id="KW-0472">Membrane</keyword>
<accession>A0A0F9E4U2</accession>